<name>A0A8T0Q8V4_PANVG</name>
<organism evidence="2 3">
    <name type="scientific">Panicum virgatum</name>
    <name type="common">Blackwell switchgrass</name>
    <dbReference type="NCBI Taxonomy" id="38727"/>
    <lineage>
        <taxon>Eukaryota</taxon>
        <taxon>Viridiplantae</taxon>
        <taxon>Streptophyta</taxon>
        <taxon>Embryophyta</taxon>
        <taxon>Tracheophyta</taxon>
        <taxon>Spermatophyta</taxon>
        <taxon>Magnoliopsida</taxon>
        <taxon>Liliopsida</taxon>
        <taxon>Poales</taxon>
        <taxon>Poaceae</taxon>
        <taxon>PACMAD clade</taxon>
        <taxon>Panicoideae</taxon>
        <taxon>Panicodae</taxon>
        <taxon>Paniceae</taxon>
        <taxon>Panicinae</taxon>
        <taxon>Panicum</taxon>
        <taxon>Panicum sect. Hiantes</taxon>
    </lineage>
</organism>
<reference evidence="2" key="1">
    <citation type="submission" date="2020-05" db="EMBL/GenBank/DDBJ databases">
        <title>WGS assembly of Panicum virgatum.</title>
        <authorList>
            <person name="Lovell J.T."/>
            <person name="Jenkins J."/>
            <person name="Shu S."/>
            <person name="Juenger T.E."/>
            <person name="Schmutz J."/>
        </authorList>
    </citation>
    <scope>NUCLEOTIDE SEQUENCE</scope>
    <source>
        <strain evidence="2">AP13</strain>
    </source>
</reference>
<dbReference type="EMBL" id="CM029049">
    <property type="protein sequence ID" value="KAG2570310.1"/>
    <property type="molecule type" value="Genomic_DNA"/>
</dbReference>
<dbReference type="AlphaFoldDB" id="A0A8T0Q8V4"/>
<feature type="region of interest" description="Disordered" evidence="1">
    <location>
        <begin position="27"/>
        <end position="130"/>
    </location>
</feature>
<evidence type="ECO:0000313" key="2">
    <source>
        <dbReference type="EMBL" id="KAG2570310.1"/>
    </source>
</evidence>
<evidence type="ECO:0000313" key="3">
    <source>
        <dbReference type="Proteomes" id="UP000823388"/>
    </source>
</evidence>
<gene>
    <name evidence="2" type="ORF">PVAP13_7KG105263</name>
</gene>
<feature type="region of interest" description="Disordered" evidence="1">
    <location>
        <begin position="198"/>
        <end position="218"/>
    </location>
</feature>
<keyword evidence="3" id="KW-1185">Reference proteome</keyword>
<comment type="caution">
    <text evidence="2">The sequence shown here is derived from an EMBL/GenBank/DDBJ whole genome shotgun (WGS) entry which is preliminary data.</text>
</comment>
<accession>A0A8T0Q8V4</accession>
<sequence length="218" mass="22593">MRAPHGRPWFDSIYSLFSLFSPPSPFSFSSKIKCRRPAIPSSSPDAPAPPPPRHGPAAISPLPHRPSSSAVRGGGRAFAASVRDGRRAARHTAGRGRGRGSGMAGESTVRRGHTAIRGGSRSPAAGVHRGLLRGKGLRCAVRPPPPFSSPSLQNSTVSVLCRRRSPVAGRCMGPDPAAASLDPAASFPNLVGALLSRLASRSPEPSSLPSAEPSALKP</sequence>
<evidence type="ECO:0000256" key="1">
    <source>
        <dbReference type="SAM" id="MobiDB-lite"/>
    </source>
</evidence>
<proteinExistence type="predicted"/>
<dbReference type="Proteomes" id="UP000823388">
    <property type="component" value="Chromosome 7K"/>
</dbReference>
<protein>
    <submittedName>
        <fullName evidence="2">Uncharacterized protein</fullName>
    </submittedName>
</protein>
<feature type="compositionally biased region" description="Basic residues" evidence="1">
    <location>
        <begin position="88"/>
        <end position="98"/>
    </location>
</feature>